<keyword evidence="3 8" id="KW-0808">Transferase</keyword>
<dbReference type="EMBL" id="JBHSDK010000034">
    <property type="protein sequence ID" value="MFC4337514.1"/>
    <property type="molecule type" value="Genomic_DNA"/>
</dbReference>
<keyword evidence="4 8" id="KW-0812">Transmembrane</keyword>
<proteinExistence type="inferred from homology"/>
<keyword evidence="7 8" id="KW-0012">Acyltransferase</keyword>
<dbReference type="PANTHER" id="PTHR38686">
    <property type="entry name" value="APOLIPOPROTEIN N-ACYLTRANSFERASE"/>
    <property type="match status" value="1"/>
</dbReference>
<dbReference type="RefSeq" id="WP_380624577.1">
    <property type="nucleotide sequence ID" value="NZ_JBHSDK010000034.1"/>
</dbReference>
<gene>
    <name evidence="8 11" type="primary">lnt</name>
    <name evidence="11" type="ORF">ACFPET_20160</name>
</gene>
<dbReference type="InterPro" id="IPR036526">
    <property type="entry name" value="C-N_Hydrolase_sf"/>
</dbReference>
<keyword evidence="2 8" id="KW-1003">Cell membrane</keyword>
<reference evidence="12" key="1">
    <citation type="journal article" date="2019" name="Int. J. Syst. Evol. Microbiol.">
        <title>The Global Catalogue of Microorganisms (GCM) 10K type strain sequencing project: providing services to taxonomists for standard genome sequencing and annotation.</title>
        <authorList>
            <consortium name="The Broad Institute Genomics Platform"/>
            <consortium name="The Broad Institute Genome Sequencing Center for Infectious Disease"/>
            <person name="Wu L."/>
            <person name="Ma J."/>
        </authorList>
    </citation>
    <scope>NUCLEOTIDE SEQUENCE [LARGE SCALE GENOMIC DNA]</scope>
    <source>
        <strain evidence="12">IBRC-M 10908</strain>
    </source>
</reference>
<keyword evidence="6 8" id="KW-0472">Membrane</keyword>
<comment type="function">
    <text evidence="8">Catalyzes the phospholipid dependent N-acylation of the N-terminal cysteine of apolipoprotein, the last step in lipoprotein maturation.</text>
</comment>
<evidence type="ECO:0000256" key="1">
    <source>
        <dbReference type="ARBA" id="ARBA00004651"/>
    </source>
</evidence>
<accession>A0ABV8U335</accession>
<dbReference type="PROSITE" id="PS50263">
    <property type="entry name" value="CN_HYDROLASE"/>
    <property type="match status" value="1"/>
</dbReference>
<feature type="transmembrane region" description="Helical" evidence="8">
    <location>
        <begin position="217"/>
        <end position="234"/>
    </location>
</feature>
<dbReference type="InterPro" id="IPR045378">
    <property type="entry name" value="LNT_N"/>
</dbReference>
<protein>
    <recommendedName>
        <fullName evidence="8">Apolipoprotein N-acyltransferase</fullName>
        <shortName evidence="8">ALP N-acyltransferase</shortName>
        <ecNumber evidence="8">2.3.1.269</ecNumber>
    </recommendedName>
</protein>
<feature type="transmembrane region" description="Helical" evidence="8">
    <location>
        <begin position="33"/>
        <end position="54"/>
    </location>
</feature>
<dbReference type="Pfam" id="PF00795">
    <property type="entry name" value="CN_hydrolase"/>
    <property type="match status" value="1"/>
</dbReference>
<evidence type="ECO:0000313" key="12">
    <source>
        <dbReference type="Proteomes" id="UP001595823"/>
    </source>
</evidence>
<name>A0ABV8U335_9ACTN</name>
<evidence type="ECO:0000256" key="6">
    <source>
        <dbReference type="ARBA" id="ARBA00023136"/>
    </source>
</evidence>
<evidence type="ECO:0000256" key="5">
    <source>
        <dbReference type="ARBA" id="ARBA00022989"/>
    </source>
</evidence>
<dbReference type="HAMAP" id="MF_01148">
    <property type="entry name" value="Lnt"/>
    <property type="match status" value="1"/>
</dbReference>
<comment type="pathway">
    <text evidence="8">Protein modification; lipoprotein biosynthesis (N-acyl transfer).</text>
</comment>
<evidence type="ECO:0000256" key="7">
    <source>
        <dbReference type="ARBA" id="ARBA00023315"/>
    </source>
</evidence>
<dbReference type="PANTHER" id="PTHR38686:SF1">
    <property type="entry name" value="APOLIPOPROTEIN N-ACYLTRANSFERASE"/>
    <property type="match status" value="1"/>
</dbReference>
<dbReference type="EC" id="2.3.1.269" evidence="8"/>
<keyword evidence="12" id="KW-1185">Reference proteome</keyword>
<dbReference type="InterPro" id="IPR003010">
    <property type="entry name" value="C-N_Hydrolase"/>
</dbReference>
<dbReference type="InterPro" id="IPR004563">
    <property type="entry name" value="Apolipo_AcylTrfase"/>
</dbReference>
<dbReference type="Proteomes" id="UP001595823">
    <property type="component" value="Unassembled WGS sequence"/>
</dbReference>
<evidence type="ECO:0000256" key="9">
    <source>
        <dbReference type="SAM" id="MobiDB-lite"/>
    </source>
</evidence>
<dbReference type="Pfam" id="PF20154">
    <property type="entry name" value="LNT_N"/>
    <property type="match status" value="1"/>
</dbReference>
<comment type="caution">
    <text evidence="11">The sequence shown here is derived from an EMBL/GenBank/DDBJ whole genome shotgun (WGS) entry which is preliminary data.</text>
</comment>
<dbReference type="GO" id="GO:0016746">
    <property type="term" value="F:acyltransferase activity"/>
    <property type="evidence" value="ECO:0007669"/>
    <property type="project" value="UniProtKB-KW"/>
</dbReference>
<keyword evidence="5 8" id="KW-1133">Transmembrane helix</keyword>
<evidence type="ECO:0000313" key="11">
    <source>
        <dbReference type="EMBL" id="MFC4337514.1"/>
    </source>
</evidence>
<evidence type="ECO:0000256" key="8">
    <source>
        <dbReference type="HAMAP-Rule" id="MF_01148"/>
    </source>
</evidence>
<evidence type="ECO:0000256" key="3">
    <source>
        <dbReference type="ARBA" id="ARBA00022679"/>
    </source>
</evidence>
<feature type="transmembrane region" description="Helical" evidence="8">
    <location>
        <begin position="108"/>
        <end position="128"/>
    </location>
</feature>
<feature type="domain" description="CN hydrolase" evidence="10">
    <location>
        <begin position="246"/>
        <end position="505"/>
    </location>
</feature>
<evidence type="ECO:0000256" key="2">
    <source>
        <dbReference type="ARBA" id="ARBA00022475"/>
    </source>
</evidence>
<evidence type="ECO:0000259" key="10">
    <source>
        <dbReference type="PROSITE" id="PS50263"/>
    </source>
</evidence>
<dbReference type="SUPFAM" id="SSF56317">
    <property type="entry name" value="Carbon-nitrogen hydrolase"/>
    <property type="match status" value="1"/>
</dbReference>
<feature type="region of interest" description="Disordered" evidence="9">
    <location>
        <begin position="1"/>
        <end position="22"/>
    </location>
</feature>
<comment type="similarity">
    <text evidence="8">Belongs to the CN hydrolase family. Apolipoprotein N-acyltransferase subfamily.</text>
</comment>
<dbReference type="CDD" id="cd07571">
    <property type="entry name" value="ALP_N-acyl_transferase"/>
    <property type="match status" value="1"/>
</dbReference>
<dbReference type="NCBIfam" id="TIGR00546">
    <property type="entry name" value="lnt"/>
    <property type="match status" value="1"/>
</dbReference>
<sequence>MATIPAEKPDTDATETDTPAPSRWFREGPLSKTLSLPAALAVAALAGLIAVAAFPPYDQWYLAPVSVALLALAVHRRRLRGGFGVGTVYGAAFFLPLLAWSSTQVGQWPWVFLTLLQAVFIGLLGAALAAGSRLFDRHRALWPLAIALAWVGQEALRDRQPFGGFPWGRLAFSQADSPLVSFAWLGGAPLVTFAAGLAGGLLALAAWRLAAREARPAALLAVGAAAVFAAGYAVPTGTTAPSGEETTVAVVQGNVPRMGLDFNAQRRAVLDNHVQGTLDLADQVAAGDAPQPDFVVWAENSSDIDPFANPDAAEQIQLAAEAVGVPIYFGAIVTQEDGTLSNTSVVWDPEAGAVDFYTKHHPVPFAEYVPYKPFFRTVAGWIDPRMAEGIDNVNGFEAGTGPAVVDIEGTTVAGNICFEVSYDELVRNSVTDGAELLAVQTNNATFDNAEATQQLAQIRLRAVEHSRDSLMASTVGVSAFVDSEGRVYDATEFNTADVIVRTLTKSTETTPATRTGALPEILLVLVGTALLGWAAVHNVRARRAAADGR</sequence>
<feature type="transmembrane region" description="Helical" evidence="8">
    <location>
        <begin position="182"/>
        <end position="205"/>
    </location>
</feature>
<feature type="transmembrane region" description="Helical" evidence="8">
    <location>
        <begin position="140"/>
        <end position="156"/>
    </location>
</feature>
<evidence type="ECO:0000256" key="4">
    <source>
        <dbReference type="ARBA" id="ARBA00022692"/>
    </source>
</evidence>
<comment type="catalytic activity">
    <reaction evidence="8">
        <text>N-terminal S-1,2-diacyl-sn-glyceryl-L-cysteinyl-[lipoprotein] + a glycerophospholipid = N-acyl-S-1,2-diacyl-sn-glyceryl-L-cysteinyl-[lipoprotein] + a 2-acyl-sn-glycero-3-phospholipid + H(+)</text>
        <dbReference type="Rhea" id="RHEA:48228"/>
        <dbReference type="Rhea" id="RHEA-COMP:14681"/>
        <dbReference type="Rhea" id="RHEA-COMP:14684"/>
        <dbReference type="ChEBI" id="CHEBI:15378"/>
        <dbReference type="ChEBI" id="CHEBI:136912"/>
        <dbReference type="ChEBI" id="CHEBI:140656"/>
        <dbReference type="ChEBI" id="CHEBI:140657"/>
        <dbReference type="ChEBI" id="CHEBI:140660"/>
        <dbReference type="EC" id="2.3.1.269"/>
    </reaction>
</comment>
<comment type="subcellular location">
    <subcellularLocation>
        <location evidence="1 8">Cell membrane</location>
        <topology evidence="1 8">Multi-pass membrane protein</topology>
    </subcellularLocation>
</comment>
<feature type="transmembrane region" description="Helical" evidence="8">
    <location>
        <begin position="60"/>
        <end position="75"/>
    </location>
</feature>
<organism evidence="11 12">
    <name type="scientific">Salininema proteolyticum</name>
    <dbReference type="NCBI Taxonomy" id="1607685"/>
    <lineage>
        <taxon>Bacteria</taxon>
        <taxon>Bacillati</taxon>
        <taxon>Actinomycetota</taxon>
        <taxon>Actinomycetes</taxon>
        <taxon>Glycomycetales</taxon>
        <taxon>Glycomycetaceae</taxon>
        <taxon>Salininema</taxon>
    </lineage>
</organism>
<dbReference type="Gene3D" id="3.60.110.10">
    <property type="entry name" value="Carbon-nitrogen hydrolase"/>
    <property type="match status" value="1"/>
</dbReference>
<feature type="transmembrane region" description="Helical" evidence="8">
    <location>
        <begin position="82"/>
        <end position="102"/>
    </location>
</feature>